<comment type="caution">
    <text evidence="2">The sequence shown here is derived from an EMBL/GenBank/DDBJ whole genome shotgun (WGS) entry which is preliminary data.</text>
</comment>
<protein>
    <recommendedName>
        <fullName evidence="4">EF-hand domain-containing protein</fullName>
    </recommendedName>
</protein>
<dbReference type="AlphaFoldDB" id="A0A9D1TLX0"/>
<feature type="signal peptide" evidence="1">
    <location>
        <begin position="1"/>
        <end position="27"/>
    </location>
</feature>
<dbReference type="EMBL" id="DXIJ01000082">
    <property type="protein sequence ID" value="HIV85966.1"/>
    <property type="molecule type" value="Genomic_DNA"/>
</dbReference>
<reference evidence="2" key="1">
    <citation type="journal article" date="2021" name="PeerJ">
        <title>Extensive microbial diversity within the chicken gut microbiome revealed by metagenomics and culture.</title>
        <authorList>
            <person name="Gilroy R."/>
            <person name="Ravi A."/>
            <person name="Getino M."/>
            <person name="Pursley I."/>
            <person name="Horton D.L."/>
            <person name="Alikhan N.F."/>
            <person name="Baker D."/>
            <person name="Gharbi K."/>
            <person name="Hall N."/>
            <person name="Watson M."/>
            <person name="Adriaenssens E.M."/>
            <person name="Foster-Nyarko E."/>
            <person name="Jarju S."/>
            <person name="Secka A."/>
            <person name="Antonio M."/>
            <person name="Oren A."/>
            <person name="Chaudhuri R.R."/>
            <person name="La Ragione R."/>
            <person name="Hildebrand F."/>
            <person name="Pallen M.J."/>
        </authorList>
    </citation>
    <scope>NUCLEOTIDE SEQUENCE</scope>
    <source>
        <strain evidence="2">5790</strain>
    </source>
</reference>
<evidence type="ECO:0008006" key="4">
    <source>
        <dbReference type="Google" id="ProtNLM"/>
    </source>
</evidence>
<evidence type="ECO:0000313" key="2">
    <source>
        <dbReference type="EMBL" id="HIV85966.1"/>
    </source>
</evidence>
<evidence type="ECO:0000313" key="3">
    <source>
        <dbReference type="Proteomes" id="UP000824162"/>
    </source>
</evidence>
<evidence type="ECO:0000256" key="1">
    <source>
        <dbReference type="SAM" id="SignalP"/>
    </source>
</evidence>
<sequence length="324" mass="35230">MKNKKRMLRAAACIGMGVLILSTAVFANIDNAGGYSVVKSAVKDMCYRDNFTAAGSYSLELDGNELMRAEAGLMTNGGGEPSEREYSKTYITNSVGESELTNESERVLQNGYRYNSYYDINYEPETSKTVYYDGEYSGGGLLGDDPELIDKQINFMEAIADSLIGDIKNNFVMTGAENGRSYAVNMSGEQLPKYISAGLSLVCSSMRQSGANALDDGPDSELSVFNELFLNEREPYVKEVNAEFDTDDSGRLSRAAVNVVLCGYDSSGSEREASFKMELNISDFDTTVIEPVNPNEYVSVDAAYAESAEVTVSSEDGESTVVIP</sequence>
<name>A0A9D1TLX0_9FIRM</name>
<proteinExistence type="predicted"/>
<keyword evidence="1" id="KW-0732">Signal</keyword>
<organism evidence="2 3">
    <name type="scientific">Candidatus Monoglobus merdigallinarum</name>
    <dbReference type="NCBI Taxonomy" id="2838698"/>
    <lineage>
        <taxon>Bacteria</taxon>
        <taxon>Bacillati</taxon>
        <taxon>Bacillota</taxon>
        <taxon>Clostridia</taxon>
        <taxon>Monoglobales</taxon>
        <taxon>Monoglobaceae</taxon>
        <taxon>Monoglobus</taxon>
    </lineage>
</organism>
<accession>A0A9D1TLX0</accession>
<reference evidence="2" key="2">
    <citation type="submission" date="2021-04" db="EMBL/GenBank/DDBJ databases">
        <authorList>
            <person name="Gilroy R."/>
        </authorList>
    </citation>
    <scope>NUCLEOTIDE SEQUENCE</scope>
    <source>
        <strain evidence="2">5790</strain>
    </source>
</reference>
<dbReference type="Proteomes" id="UP000824162">
    <property type="component" value="Unassembled WGS sequence"/>
</dbReference>
<feature type="chain" id="PRO_5039578313" description="EF-hand domain-containing protein" evidence="1">
    <location>
        <begin position="28"/>
        <end position="324"/>
    </location>
</feature>
<gene>
    <name evidence="2" type="ORF">H9900_04060</name>
</gene>